<reference evidence="7 8" key="1">
    <citation type="submission" date="2020-12" db="EMBL/GenBank/DDBJ databases">
        <title>FDA dAtabase for Regulatory Grade micrObial Sequences (FDA-ARGOS): Supporting development and validation of Infectious Disease Dx tests.</title>
        <authorList>
            <person name="Sproer C."/>
            <person name="Gronow S."/>
            <person name="Severitt S."/>
            <person name="Schroder I."/>
            <person name="Tallon L."/>
            <person name="Sadzewicz L."/>
            <person name="Zhao X."/>
            <person name="Boylan J."/>
            <person name="Ott S."/>
            <person name="Bowen H."/>
            <person name="Vavikolanu K."/>
            <person name="Mehta A."/>
            <person name="Aluvathingal J."/>
            <person name="Nadendla S."/>
            <person name="Lowell S."/>
            <person name="Myers T."/>
            <person name="Yan Y."/>
            <person name="Sichtig H."/>
        </authorList>
    </citation>
    <scope>NUCLEOTIDE SEQUENCE [LARGE SCALE GENOMIC DNA]</scope>
    <source>
        <strain evidence="7 8">FDAARGOS_1050</strain>
    </source>
</reference>
<keyword evidence="4" id="KW-0238">DNA-binding</keyword>
<name>A0A7T4B940_9BURK</name>
<dbReference type="GO" id="GO:0006281">
    <property type="term" value="P:DNA repair"/>
    <property type="evidence" value="ECO:0007669"/>
    <property type="project" value="UniProtKB-KW"/>
</dbReference>
<dbReference type="Pfam" id="PF02075">
    <property type="entry name" value="RuvC"/>
    <property type="match status" value="1"/>
</dbReference>
<evidence type="ECO:0000256" key="1">
    <source>
        <dbReference type="ARBA" id="ARBA00009518"/>
    </source>
</evidence>
<evidence type="ECO:0000256" key="5">
    <source>
        <dbReference type="ARBA" id="ARBA00023172"/>
    </source>
</evidence>
<dbReference type="Gene3D" id="3.30.420.10">
    <property type="entry name" value="Ribonuclease H-like superfamily/Ribonuclease H"/>
    <property type="match status" value="1"/>
</dbReference>
<dbReference type="InterPro" id="IPR002176">
    <property type="entry name" value="X-over_junc_endoDNase_RuvC"/>
</dbReference>
<protein>
    <submittedName>
        <fullName evidence="7">Crossover junction endodeoxyribonuclease RuvC</fullName>
    </submittedName>
</protein>
<dbReference type="GO" id="GO:0003677">
    <property type="term" value="F:DNA binding"/>
    <property type="evidence" value="ECO:0007669"/>
    <property type="project" value="UniProtKB-KW"/>
</dbReference>
<dbReference type="InterPro" id="IPR012337">
    <property type="entry name" value="RNaseH-like_sf"/>
</dbReference>
<evidence type="ECO:0000313" key="8">
    <source>
        <dbReference type="Proteomes" id="UP000595231"/>
    </source>
</evidence>
<dbReference type="SUPFAM" id="SSF53098">
    <property type="entry name" value="Ribonuclease H-like"/>
    <property type="match status" value="1"/>
</dbReference>
<dbReference type="RefSeq" id="WP_198487383.1">
    <property type="nucleotide sequence ID" value="NZ_CP065997.1"/>
</dbReference>
<dbReference type="AlphaFoldDB" id="A0A7T4B940"/>
<keyword evidence="5" id="KW-0233">DNA recombination</keyword>
<keyword evidence="2" id="KW-0227">DNA damage</keyword>
<organism evidence="7 8">
    <name type="scientific">Achromobacter deleyi</name>
    <dbReference type="NCBI Taxonomy" id="1353891"/>
    <lineage>
        <taxon>Bacteria</taxon>
        <taxon>Pseudomonadati</taxon>
        <taxon>Pseudomonadota</taxon>
        <taxon>Betaproteobacteria</taxon>
        <taxon>Burkholderiales</taxon>
        <taxon>Alcaligenaceae</taxon>
        <taxon>Achromobacter</taxon>
    </lineage>
</organism>
<accession>A0A7T4B940</accession>
<evidence type="ECO:0000256" key="6">
    <source>
        <dbReference type="ARBA" id="ARBA00023204"/>
    </source>
</evidence>
<dbReference type="InterPro" id="IPR036397">
    <property type="entry name" value="RNaseH_sf"/>
</dbReference>
<dbReference type="GO" id="GO:0004520">
    <property type="term" value="F:DNA endonuclease activity"/>
    <property type="evidence" value="ECO:0007669"/>
    <property type="project" value="InterPro"/>
</dbReference>
<keyword evidence="3" id="KW-0460">Magnesium</keyword>
<evidence type="ECO:0000256" key="3">
    <source>
        <dbReference type="ARBA" id="ARBA00022842"/>
    </source>
</evidence>
<evidence type="ECO:0000313" key="7">
    <source>
        <dbReference type="EMBL" id="QQB37974.1"/>
    </source>
</evidence>
<proteinExistence type="inferred from homology"/>
<dbReference type="Proteomes" id="UP000595231">
    <property type="component" value="Chromosome"/>
</dbReference>
<gene>
    <name evidence="7" type="ORF">I6I07_15935</name>
</gene>
<evidence type="ECO:0000256" key="4">
    <source>
        <dbReference type="ARBA" id="ARBA00023125"/>
    </source>
</evidence>
<comment type="similarity">
    <text evidence="1">Belongs to the RuvC family.</text>
</comment>
<dbReference type="GO" id="GO:0006310">
    <property type="term" value="P:DNA recombination"/>
    <property type="evidence" value="ECO:0007669"/>
    <property type="project" value="UniProtKB-KW"/>
</dbReference>
<sequence>MTLPNLTPQGADVALDPMQGTLNDRIRTLAVACGGYALDAPDSFARVDAVPDPWAWDGAQSSMIIPESRANAGSGVAPSVGLNINILALDLGTKTGYALRRRDGAMRYGTVDFTPRKSWTPGQRWARFRGWLADTVATFQIDAIVYERVVFGHSSAASSDVYGGFKALVELAADTHSLTLSSVAVPTVKKHFTGSGRADKDAMMAQAKARGFSPDSHNAADALAILHWAVDQERKA</sequence>
<keyword evidence="6" id="KW-0234">DNA repair</keyword>
<dbReference type="EMBL" id="CP065997">
    <property type="protein sequence ID" value="QQB37974.1"/>
    <property type="molecule type" value="Genomic_DNA"/>
</dbReference>
<evidence type="ECO:0000256" key="2">
    <source>
        <dbReference type="ARBA" id="ARBA00022763"/>
    </source>
</evidence>